<dbReference type="OrthoDB" id="1903883at2"/>
<feature type="transmembrane region" description="Helical" evidence="1">
    <location>
        <begin position="12"/>
        <end position="36"/>
    </location>
</feature>
<accession>A0A1V4IF40</accession>
<feature type="transmembrane region" description="Helical" evidence="1">
    <location>
        <begin position="242"/>
        <end position="263"/>
    </location>
</feature>
<keyword evidence="3" id="KW-1185">Reference proteome</keyword>
<organism evidence="2 3">
    <name type="scientific">Clostridium chromiireducens</name>
    <dbReference type="NCBI Taxonomy" id="225345"/>
    <lineage>
        <taxon>Bacteria</taxon>
        <taxon>Bacillati</taxon>
        <taxon>Bacillota</taxon>
        <taxon>Clostridia</taxon>
        <taxon>Eubacteriales</taxon>
        <taxon>Clostridiaceae</taxon>
        <taxon>Clostridium</taxon>
    </lineage>
</organism>
<sequence>MKKYLNKGLLYAWFNSAKAPIGIGIFVWGIIANMIIKRNLSMVKNEIANNFDNYYHATGLYEYIMLGVIFIGIYSMAKGINKRNTEMFLSSGPYTKKQIKYNELISLLVTLIFFVITYAYIATMSYIGNRELLYIVEGYETIILIEILKIVLFGIIGIISMLIIDSMFSNSVIGFVSMISIVPFSIFIIFMKIINILRYFGVGDNYSLLDKLELVNPNQEFRRYSKILIDEITVKDITLNNLSIEIVVTAIIIVSLIIIYNIVQRKFRLEKCNKIFSSKVNEKIIVTIISVAVGSFGAFLLLENYINNLQHKNGAPALLGENFLKAFGADIACIAVVAFAIYKILRKIIRNFV</sequence>
<evidence type="ECO:0000313" key="2">
    <source>
        <dbReference type="EMBL" id="OPJ58474.1"/>
    </source>
</evidence>
<feature type="transmembrane region" description="Helical" evidence="1">
    <location>
        <begin position="326"/>
        <end position="345"/>
    </location>
</feature>
<feature type="transmembrane region" description="Helical" evidence="1">
    <location>
        <begin position="141"/>
        <end position="164"/>
    </location>
</feature>
<dbReference type="Proteomes" id="UP000191056">
    <property type="component" value="Unassembled WGS sequence"/>
</dbReference>
<keyword evidence="1" id="KW-0472">Membrane</keyword>
<dbReference type="RefSeq" id="WP_079441560.1">
    <property type="nucleotide sequence ID" value="NZ_MZGT01000068.1"/>
</dbReference>
<evidence type="ECO:0000256" key="1">
    <source>
        <dbReference type="SAM" id="Phobius"/>
    </source>
</evidence>
<evidence type="ECO:0000313" key="3">
    <source>
        <dbReference type="Proteomes" id="UP000191056"/>
    </source>
</evidence>
<comment type="caution">
    <text evidence="2">The sequence shown here is derived from an EMBL/GenBank/DDBJ whole genome shotgun (WGS) entry which is preliminary data.</text>
</comment>
<dbReference type="EMBL" id="MZGT01000068">
    <property type="protein sequence ID" value="OPJ58474.1"/>
    <property type="molecule type" value="Genomic_DNA"/>
</dbReference>
<keyword evidence="1" id="KW-0812">Transmembrane</keyword>
<protein>
    <recommendedName>
        <fullName evidence="4">ABC transporter permease</fullName>
    </recommendedName>
</protein>
<feature type="transmembrane region" description="Helical" evidence="1">
    <location>
        <begin position="101"/>
        <end position="121"/>
    </location>
</feature>
<feature type="transmembrane region" description="Helical" evidence="1">
    <location>
        <begin position="60"/>
        <end position="80"/>
    </location>
</feature>
<dbReference type="STRING" id="225345.CLCHR_39060"/>
<gene>
    <name evidence="2" type="ORF">CLCHR_39060</name>
</gene>
<reference evidence="2 3" key="1">
    <citation type="submission" date="2017-03" db="EMBL/GenBank/DDBJ databases">
        <title>Genome sequence of Clostridium chromiireducens DSM 23318.</title>
        <authorList>
            <person name="Poehlein A."/>
            <person name="Daniel R."/>
        </authorList>
    </citation>
    <scope>NUCLEOTIDE SEQUENCE [LARGE SCALE GENOMIC DNA]</scope>
    <source>
        <strain evidence="2 3">DSM 23318</strain>
    </source>
</reference>
<feature type="transmembrane region" description="Helical" evidence="1">
    <location>
        <begin position="171"/>
        <end position="194"/>
    </location>
</feature>
<name>A0A1V4IF40_9CLOT</name>
<proteinExistence type="predicted"/>
<keyword evidence="1" id="KW-1133">Transmembrane helix</keyword>
<dbReference type="AlphaFoldDB" id="A0A1V4IF40"/>
<feature type="transmembrane region" description="Helical" evidence="1">
    <location>
        <begin position="284"/>
        <end position="306"/>
    </location>
</feature>
<evidence type="ECO:0008006" key="4">
    <source>
        <dbReference type="Google" id="ProtNLM"/>
    </source>
</evidence>